<evidence type="ECO:0000256" key="1">
    <source>
        <dbReference type="SAM" id="MobiDB-lite"/>
    </source>
</evidence>
<feature type="signal peptide" evidence="2">
    <location>
        <begin position="1"/>
        <end position="28"/>
    </location>
</feature>
<gene>
    <name evidence="3" type="ORF">SAMN05444580_103368</name>
</gene>
<dbReference type="EMBL" id="FNAB01000003">
    <property type="protein sequence ID" value="SDD23133.1"/>
    <property type="molecule type" value="Genomic_DNA"/>
</dbReference>
<evidence type="ECO:0000313" key="3">
    <source>
        <dbReference type="EMBL" id="SDD23133.1"/>
    </source>
</evidence>
<organism evidence="3 4">
    <name type="scientific">Rhodococcus tukisamuensis</name>
    <dbReference type="NCBI Taxonomy" id="168276"/>
    <lineage>
        <taxon>Bacteria</taxon>
        <taxon>Bacillati</taxon>
        <taxon>Actinomycetota</taxon>
        <taxon>Actinomycetes</taxon>
        <taxon>Mycobacteriales</taxon>
        <taxon>Nocardiaceae</taxon>
        <taxon>Rhodococcus</taxon>
    </lineage>
</organism>
<sequence length="160" mass="16229">MVTPGRRALALSALALGLGIAVAPAAGANPPPAPPPLSSGSSAPTLPTLPGGLTQGVLTAAFDAGMPVVEATGTQKPPWYSNPTVFYRVVTDRNALSTPSPKFVVTGQRPPETFGVLPTGVAGPIATWDPRGTDPNVQWTFAATPTLCAANCAGVAYFTY</sequence>
<evidence type="ECO:0000256" key="2">
    <source>
        <dbReference type="SAM" id="SignalP"/>
    </source>
</evidence>
<protein>
    <submittedName>
        <fullName evidence="3">Uncharacterized protein</fullName>
    </submittedName>
</protein>
<dbReference type="AlphaFoldDB" id="A0A1G6T2E2"/>
<proteinExistence type="predicted"/>
<keyword evidence="4" id="KW-1185">Reference proteome</keyword>
<evidence type="ECO:0000313" key="4">
    <source>
        <dbReference type="Proteomes" id="UP000199417"/>
    </source>
</evidence>
<feature type="compositionally biased region" description="Low complexity" evidence="1">
    <location>
        <begin position="38"/>
        <end position="50"/>
    </location>
</feature>
<name>A0A1G6T2E2_9NOCA</name>
<keyword evidence="2" id="KW-0732">Signal</keyword>
<accession>A0A1G6T2E2</accession>
<dbReference type="Proteomes" id="UP000199417">
    <property type="component" value="Unassembled WGS sequence"/>
</dbReference>
<reference evidence="3 4" key="1">
    <citation type="submission" date="2016-10" db="EMBL/GenBank/DDBJ databases">
        <authorList>
            <person name="de Groot N.N."/>
        </authorList>
    </citation>
    <scope>NUCLEOTIDE SEQUENCE [LARGE SCALE GENOMIC DNA]</scope>
    <source>
        <strain evidence="3 4">JCM 11308</strain>
    </source>
</reference>
<feature type="chain" id="PRO_5011432042" evidence="2">
    <location>
        <begin position="29"/>
        <end position="160"/>
    </location>
</feature>
<feature type="region of interest" description="Disordered" evidence="1">
    <location>
        <begin position="29"/>
        <end position="50"/>
    </location>
</feature>